<evidence type="ECO:0000313" key="2">
    <source>
        <dbReference type="EMBL" id="CAB4197368.1"/>
    </source>
</evidence>
<gene>
    <name evidence="2" type="ORF">UFOVP1323_23</name>
</gene>
<protein>
    <submittedName>
        <fullName evidence="2">Holin of 3TMs, for gene-transfer release</fullName>
    </submittedName>
</protein>
<accession>A0A6J5RUT3</accession>
<dbReference type="EMBL" id="LR797264">
    <property type="protein sequence ID" value="CAB4197368.1"/>
    <property type="molecule type" value="Genomic_DNA"/>
</dbReference>
<organism evidence="2">
    <name type="scientific">uncultured Caudovirales phage</name>
    <dbReference type="NCBI Taxonomy" id="2100421"/>
    <lineage>
        <taxon>Viruses</taxon>
        <taxon>Duplodnaviria</taxon>
        <taxon>Heunggongvirae</taxon>
        <taxon>Uroviricota</taxon>
        <taxon>Caudoviricetes</taxon>
        <taxon>Peduoviridae</taxon>
        <taxon>Maltschvirus</taxon>
        <taxon>Maltschvirus maltsch</taxon>
    </lineage>
</organism>
<keyword evidence="1" id="KW-1133">Transmembrane helix</keyword>
<dbReference type="Pfam" id="PF11351">
    <property type="entry name" value="GTA_holin_3TM"/>
    <property type="match status" value="1"/>
</dbReference>
<keyword evidence="1" id="KW-0812">Transmembrane</keyword>
<proteinExistence type="predicted"/>
<keyword evidence="1" id="KW-0472">Membrane</keyword>
<name>A0A6J5RUT3_9CAUD</name>
<reference evidence="2" key="1">
    <citation type="submission" date="2020-05" db="EMBL/GenBank/DDBJ databases">
        <authorList>
            <person name="Chiriac C."/>
            <person name="Salcher M."/>
            <person name="Ghai R."/>
            <person name="Kavagutti S V."/>
        </authorList>
    </citation>
    <scope>NUCLEOTIDE SEQUENCE</scope>
</reference>
<feature type="transmembrane region" description="Helical" evidence="1">
    <location>
        <begin position="73"/>
        <end position="96"/>
    </location>
</feature>
<evidence type="ECO:0000256" key="1">
    <source>
        <dbReference type="SAM" id="Phobius"/>
    </source>
</evidence>
<sequence length="141" mass="15261">MAFLGAAVIPSIIGIAGGAIDKVIDHYLPDAQKAAEFKLEVYKSLQASDLAQIDVNKTEAASSSVFVAGWRPFIGWVCGGALAYQYIFLPISIYVATLINEKYATVLLNAPKLDDNLWQLLIAMLGMGALRSFDKYQGTSK</sequence>
<dbReference type="InterPro" id="IPR021497">
    <property type="entry name" value="GTA_holin_3TM"/>
</dbReference>